<dbReference type="Pfam" id="PF02779">
    <property type="entry name" value="Transket_pyr"/>
    <property type="match status" value="1"/>
</dbReference>
<sequence>YAEALKEALSEEMHRSEEVIVMGVDVGVWGNLYGVTRGLLEEFGESRVKDTPISEAAITGCGIGAALLGMRPVIEIMYIDFISIAMDQIVNHAAKFPYLTAGKARVPLVVRTQGGVGLRNAAQHSQSFESWFVNVPGLVVLMPSTPYDAKGLLKSAIRDDRPVMFIEHKKLYRSKGSVPEGEYLVPLGKSFVKRKGNDVTIIATSWMVEKVLQAAQILSREGIEVEVIDPCTLAPLDKEPILESVRKTGKCLVVHEAPKTGGWGGEVVSVIMEYAFDSLDSPVKRIAGLDTQVPYGKKTELQVVPDTEIIVKGVKELVS</sequence>
<dbReference type="NCBIfam" id="NF006667">
    <property type="entry name" value="PRK09212.1"/>
    <property type="match status" value="1"/>
</dbReference>
<comment type="cofactor">
    <cofactor evidence="1">
        <name>thiamine diphosphate</name>
        <dbReference type="ChEBI" id="CHEBI:58937"/>
    </cofactor>
</comment>
<dbReference type="PANTHER" id="PTHR43257:SF2">
    <property type="entry name" value="PYRUVATE DEHYDROGENASE E1 COMPONENT SUBUNIT BETA"/>
    <property type="match status" value="1"/>
</dbReference>
<name>A0A0F8YUM3_9ZZZZ</name>
<dbReference type="EMBL" id="LAZR01067382">
    <property type="protein sequence ID" value="KKK51696.1"/>
    <property type="molecule type" value="Genomic_DNA"/>
</dbReference>
<dbReference type="Pfam" id="PF02780">
    <property type="entry name" value="Transketolase_C"/>
    <property type="match status" value="1"/>
</dbReference>
<dbReference type="FunFam" id="3.40.50.970:FF:000001">
    <property type="entry name" value="Pyruvate dehydrogenase E1 beta subunit"/>
    <property type="match status" value="1"/>
</dbReference>
<dbReference type="InterPro" id="IPR005475">
    <property type="entry name" value="Transketolase-like_Pyr-bd"/>
</dbReference>
<dbReference type="Gene3D" id="3.40.50.970">
    <property type="match status" value="1"/>
</dbReference>
<organism evidence="5">
    <name type="scientific">marine sediment metagenome</name>
    <dbReference type="NCBI Taxonomy" id="412755"/>
    <lineage>
        <taxon>unclassified sequences</taxon>
        <taxon>metagenomes</taxon>
        <taxon>ecological metagenomes</taxon>
    </lineage>
</organism>
<dbReference type="Gene3D" id="3.40.50.920">
    <property type="match status" value="1"/>
</dbReference>
<protein>
    <recommendedName>
        <fullName evidence="4">Transketolase-like pyrimidine-binding domain-containing protein</fullName>
    </recommendedName>
</protein>
<dbReference type="CDD" id="cd07036">
    <property type="entry name" value="TPP_PYR_E1-PDHc-beta_like"/>
    <property type="match status" value="1"/>
</dbReference>
<keyword evidence="3" id="KW-0786">Thiamine pyrophosphate</keyword>
<gene>
    <name evidence="5" type="ORF">LCGC14_3112370</name>
</gene>
<dbReference type="FunFam" id="3.40.50.920:FF:000001">
    <property type="entry name" value="Pyruvate dehydrogenase E1 beta subunit"/>
    <property type="match status" value="1"/>
</dbReference>
<evidence type="ECO:0000256" key="3">
    <source>
        <dbReference type="ARBA" id="ARBA00023052"/>
    </source>
</evidence>
<accession>A0A0F8YUM3</accession>
<evidence type="ECO:0000256" key="2">
    <source>
        <dbReference type="ARBA" id="ARBA00023002"/>
    </source>
</evidence>
<dbReference type="InterPro" id="IPR029061">
    <property type="entry name" value="THDP-binding"/>
</dbReference>
<reference evidence="5" key="1">
    <citation type="journal article" date="2015" name="Nature">
        <title>Complex archaea that bridge the gap between prokaryotes and eukaryotes.</title>
        <authorList>
            <person name="Spang A."/>
            <person name="Saw J.H."/>
            <person name="Jorgensen S.L."/>
            <person name="Zaremba-Niedzwiedzka K."/>
            <person name="Martijn J."/>
            <person name="Lind A.E."/>
            <person name="van Eijk R."/>
            <person name="Schleper C."/>
            <person name="Guy L."/>
            <person name="Ettema T.J."/>
        </authorList>
    </citation>
    <scope>NUCLEOTIDE SEQUENCE</scope>
</reference>
<dbReference type="SUPFAM" id="SSF52518">
    <property type="entry name" value="Thiamin diphosphate-binding fold (THDP-binding)"/>
    <property type="match status" value="1"/>
</dbReference>
<feature type="domain" description="Transketolase-like pyrimidine-binding" evidence="4">
    <location>
        <begin position="1"/>
        <end position="174"/>
    </location>
</feature>
<dbReference type="SMART" id="SM00861">
    <property type="entry name" value="Transket_pyr"/>
    <property type="match status" value="1"/>
</dbReference>
<proteinExistence type="predicted"/>
<feature type="non-terminal residue" evidence="5">
    <location>
        <position position="1"/>
    </location>
</feature>
<dbReference type="InterPro" id="IPR033248">
    <property type="entry name" value="Transketolase_C"/>
</dbReference>
<comment type="caution">
    <text evidence="5">The sequence shown here is derived from an EMBL/GenBank/DDBJ whole genome shotgun (WGS) entry which is preliminary data.</text>
</comment>
<keyword evidence="2" id="KW-0560">Oxidoreductase</keyword>
<dbReference type="PANTHER" id="PTHR43257">
    <property type="entry name" value="PYRUVATE DEHYDROGENASE E1 COMPONENT BETA SUBUNIT"/>
    <property type="match status" value="1"/>
</dbReference>
<evidence type="ECO:0000313" key="5">
    <source>
        <dbReference type="EMBL" id="KKK51696.1"/>
    </source>
</evidence>
<evidence type="ECO:0000259" key="4">
    <source>
        <dbReference type="SMART" id="SM00861"/>
    </source>
</evidence>
<dbReference type="SUPFAM" id="SSF52922">
    <property type="entry name" value="TK C-terminal domain-like"/>
    <property type="match status" value="1"/>
</dbReference>
<dbReference type="GO" id="GO:0016491">
    <property type="term" value="F:oxidoreductase activity"/>
    <property type="evidence" value="ECO:0007669"/>
    <property type="project" value="UniProtKB-KW"/>
</dbReference>
<dbReference type="InterPro" id="IPR009014">
    <property type="entry name" value="Transketo_C/PFOR_II"/>
</dbReference>
<dbReference type="AlphaFoldDB" id="A0A0F8YUM3"/>
<evidence type="ECO:0000256" key="1">
    <source>
        <dbReference type="ARBA" id="ARBA00001964"/>
    </source>
</evidence>